<dbReference type="Proteomes" id="UP001385951">
    <property type="component" value="Unassembled WGS sequence"/>
</dbReference>
<reference evidence="2 3" key="1">
    <citation type="submission" date="2022-09" db="EMBL/GenBank/DDBJ databases">
        <authorList>
            <person name="Palmer J.M."/>
        </authorList>
    </citation>
    <scope>NUCLEOTIDE SEQUENCE [LARGE SCALE GENOMIC DNA]</scope>
    <source>
        <strain evidence="2 3">DSM 7382</strain>
    </source>
</reference>
<dbReference type="EMBL" id="JASBNA010000003">
    <property type="protein sequence ID" value="KAK7693988.1"/>
    <property type="molecule type" value="Genomic_DNA"/>
</dbReference>
<comment type="caution">
    <text evidence="2">The sequence shown here is derived from an EMBL/GenBank/DDBJ whole genome shotgun (WGS) entry which is preliminary data.</text>
</comment>
<proteinExistence type="predicted"/>
<keyword evidence="1" id="KW-0812">Transmembrane</keyword>
<dbReference type="AlphaFoldDB" id="A0AAW0GK61"/>
<evidence type="ECO:0000256" key="1">
    <source>
        <dbReference type="SAM" id="Phobius"/>
    </source>
</evidence>
<name>A0AAW0GK61_9APHY</name>
<gene>
    <name evidence="2" type="ORF">QCA50_003563</name>
</gene>
<keyword evidence="1" id="KW-0472">Membrane</keyword>
<organism evidence="2 3">
    <name type="scientific">Cerrena zonata</name>
    <dbReference type="NCBI Taxonomy" id="2478898"/>
    <lineage>
        <taxon>Eukaryota</taxon>
        <taxon>Fungi</taxon>
        <taxon>Dikarya</taxon>
        <taxon>Basidiomycota</taxon>
        <taxon>Agaricomycotina</taxon>
        <taxon>Agaricomycetes</taxon>
        <taxon>Polyporales</taxon>
        <taxon>Cerrenaceae</taxon>
        <taxon>Cerrena</taxon>
    </lineage>
</organism>
<sequence>MRAIRKGWCSYGVKKRAYHVCLCIVFNMAHIGTKTDLDLPRLNHLDKKRLQLGSSSHIIFAVSFPMALVVLVHFQTLPPCVRSPALLSVKFSHHPPGPIAHALNVGQPYEPSISSCIHT</sequence>
<protein>
    <submittedName>
        <fullName evidence="2">Uncharacterized protein</fullName>
    </submittedName>
</protein>
<keyword evidence="3" id="KW-1185">Reference proteome</keyword>
<evidence type="ECO:0000313" key="2">
    <source>
        <dbReference type="EMBL" id="KAK7693988.1"/>
    </source>
</evidence>
<feature type="transmembrane region" description="Helical" evidence="1">
    <location>
        <begin position="57"/>
        <end position="74"/>
    </location>
</feature>
<evidence type="ECO:0000313" key="3">
    <source>
        <dbReference type="Proteomes" id="UP001385951"/>
    </source>
</evidence>
<accession>A0AAW0GK61</accession>
<keyword evidence="1" id="KW-1133">Transmembrane helix</keyword>